<dbReference type="RefSeq" id="WP_316512466.1">
    <property type="nucleotide sequence ID" value="NZ_OY726395.1"/>
</dbReference>
<evidence type="ECO:0000313" key="2">
    <source>
        <dbReference type="EMBL" id="CAJ1586493.1"/>
    </source>
</evidence>
<feature type="region of interest" description="Disordered" evidence="1">
    <location>
        <begin position="971"/>
        <end position="1031"/>
    </location>
</feature>
<name>A0ABM9MJ74_9MYCO</name>
<accession>A0ABM9MJ74</accession>
<keyword evidence="3" id="KW-1185">Reference proteome</keyword>
<gene>
    <name evidence="2" type="ORF">MU0050_004308</name>
</gene>
<organism evidence="2 3">
    <name type="scientific">[Mycobacterium] wendilense</name>
    <dbReference type="NCBI Taxonomy" id="3064284"/>
    <lineage>
        <taxon>Bacteria</taxon>
        <taxon>Bacillati</taxon>
        <taxon>Actinomycetota</taxon>
        <taxon>Actinomycetes</taxon>
        <taxon>Mycobacteriales</taxon>
        <taxon>Mycobacteriaceae</taxon>
        <taxon>Mycolicibacter</taxon>
    </lineage>
</organism>
<reference evidence="2 3" key="1">
    <citation type="submission" date="2023-08" db="EMBL/GenBank/DDBJ databases">
        <authorList>
            <person name="Folkvardsen B D."/>
            <person name="Norman A."/>
        </authorList>
    </citation>
    <scope>NUCLEOTIDE SEQUENCE [LARGE SCALE GENOMIC DNA]</scope>
    <source>
        <strain evidence="2 3">Mu0050</strain>
    </source>
</reference>
<feature type="compositionally biased region" description="Basic and acidic residues" evidence="1">
    <location>
        <begin position="929"/>
        <end position="942"/>
    </location>
</feature>
<feature type="region of interest" description="Disordered" evidence="1">
    <location>
        <begin position="883"/>
        <end position="954"/>
    </location>
</feature>
<feature type="compositionally biased region" description="Basic and acidic residues" evidence="1">
    <location>
        <begin position="971"/>
        <end position="1011"/>
    </location>
</feature>
<dbReference type="EMBL" id="OY726395">
    <property type="protein sequence ID" value="CAJ1586493.1"/>
    <property type="molecule type" value="Genomic_DNA"/>
</dbReference>
<dbReference type="Gene3D" id="1.20.120.20">
    <property type="entry name" value="Apolipoprotein"/>
    <property type="match status" value="1"/>
</dbReference>
<feature type="compositionally biased region" description="Basic residues" evidence="1">
    <location>
        <begin position="1012"/>
        <end position="1024"/>
    </location>
</feature>
<sequence>MSGPHKPELKLSPIADLGRQYSSTRWGSYMRMSKSANTESARARRRRLGGTKTKKAAIAGVAAASAVAISVVPFSAEAATYIVGAPDWLGVNNIDSDAETIYQAILNDRNNPVATLVGWGTGGVALNPQWVQWYNPNLGGLDLGDIDFGDVSAGDLAALIGQLDLDELTNTDRDQYYTPRDEGQIGTEEVMVDNPAYQEAFEAALAEVMQEDREAILAADKIDVTISYTVPEPDWWTKQHTIGSGWLAIKFRLSTVFGSWQSQSIAGQSLGAPITTTIAIDNPFEGDPQALDAFLETGVYQGEIPVVINTSQVLGISKPDYVPQSLWNSIMQPINVGNVDYGFDRTMFGLPGASWEDRAEDLVDPTIPKRIPETRPVYGWIPGGWTTNTLGQWVSPTNDIIGLQDLDLEALLDGDLSGLSALAGMSTRDLAYYLSGDLGFLAPLLNWTAYVYNTNLIGYGDGAIAAGLAYQKFIDAVQSGEIKAGEPQTDGRYIVITTDEDGNRVVREQNYSAGDGGWDEVITSYPLPDDLNFPDMPTDEDGNPLYPAYTEVEGGVLDVHLFTLALLRNPGRANGGLYSRFAPLYEQLTGTNPVSPDSQNVLPEGLEGLDIAKLLLGEGGAPDIQIDDVGNLVAMLESADGKPMVITLKTDLTWQYDLLSDAPVTANPLAWANSAAAALLAVNLAAVLVDYENNGVDFESYVADDGTIYGTVTLDQLPLLSPIRLLAGAIETATGEDINTPLSDAFEPVLKTLTNVAYTDWVRVENPDGTISYDRTLREMHTPTLFGTQTMTAAERAQLAGDVIAILGKGLGAEITDINGRFLARVEKLLGKLDAELPSELREAWVKSVPVVGDAITKVSAELGEGVSTTLGGVVEAVEPNLPEELQQPSAEEEQTRLASGQEQVGKALKPVKDVAEDVAEQTNSTISDARDQLEQAGDESRAAVAATKKGLQDSLTKARADLKDARDDVRAGLKQARDKAKADVKKAGQDLKKAGQDVGKSVKDTVDKVKKAVTPKKSAKKAAKPSDSDD</sequence>
<evidence type="ECO:0000256" key="1">
    <source>
        <dbReference type="SAM" id="MobiDB-lite"/>
    </source>
</evidence>
<proteinExistence type="predicted"/>
<protein>
    <submittedName>
        <fullName evidence="2">PE-PPE domain-containing protein</fullName>
    </submittedName>
</protein>
<evidence type="ECO:0000313" key="3">
    <source>
        <dbReference type="Proteomes" id="UP001190466"/>
    </source>
</evidence>
<dbReference type="Proteomes" id="UP001190466">
    <property type="component" value="Chromosome"/>
</dbReference>